<protein>
    <submittedName>
        <fullName evidence="2">Uncharacterized protein</fullName>
    </submittedName>
</protein>
<dbReference type="EMBL" id="JH688706">
    <property type="protein sequence ID" value="EJD32725.1"/>
    <property type="molecule type" value="Genomic_DNA"/>
</dbReference>
<organism evidence="2 3">
    <name type="scientific">Auricularia subglabra (strain TFB-10046 / SS5)</name>
    <name type="common">White-rot fungus</name>
    <name type="synonym">Auricularia delicata (strain TFB10046)</name>
    <dbReference type="NCBI Taxonomy" id="717982"/>
    <lineage>
        <taxon>Eukaryota</taxon>
        <taxon>Fungi</taxon>
        <taxon>Dikarya</taxon>
        <taxon>Basidiomycota</taxon>
        <taxon>Agaricomycotina</taxon>
        <taxon>Agaricomycetes</taxon>
        <taxon>Auriculariales</taxon>
        <taxon>Auriculariaceae</taxon>
        <taxon>Auricularia</taxon>
    </lineage>
</organism>
<sequence>MLRLTLAQIGYLSITAGTPEAWPPVLNRSMQSAPPSTPASSHSACMGTGGPDEPCIASPGPAEAVTALVNRPTPAPLGGDRAATIESPRSVSPF</sequence>
<evidence type="ECO:0000313" key="2">
    <source>
        <dbReference type="EMBL" id="EJD32725.1"/>
    </source>
</evidence>
<name>J0WLQ9_AURST</name>
<reference evidence="3" key="1">
    <citation type="journal article" date="2012" name="Science">
        <title>The Paleozoic origin of enzymatic lignin decomposition reconstructed from 31 fungal genomes.</title>
        <authorList>
            <person name="Floudas D."/>
            <person name="Binder M."/>
            <person name="Riley R."/>
            <person name="Barry K."/>
            <person name="Blanchette R.A."/>
            <person name="Henrissat B."/>
            <person name="Martinez A.T."/>
            <person name="Otillar R."/>
            <person name="Spatafora J.W."/>
            <person name="Yadav J.S."/>
            <person name="Aerts A."/>
            <person name="Benoit I."/>
            <person name="Boyd A."/>
            <person name="Carlson A."/>
            <person name="Copeland A."/>
            <person name="Coutinho P.M."/>
            <person name="de Vries R.P."/>
            <person name="Ferreira P."/>
            <person name="Findley K."/>
            <person name="Foster B."/>
            <person name="Gaskell J."/>
            <person name="Glotzer D."/>
            <person name="Gorecki P."/>
            <person name="Heitman J."/>
            <person name="Hesse C."/>
            <person name="Hori C."/>
            <person name="Igarashi K."/>
            <person name="Jurgens J.A."/>
            <person name="Kallen N."/>
            <person name="Kersten P."/>
            <person name="Kohler A."/>
            <person name="Kuees U."/>
            <person name="Kumar T.K.A."/>
            <person name="Kuo A."/>
            <person name="LaButti K."/>
            <person name="Larrondo L.F."/>
            <person name="Lindquist E."/>
            <person name="Ling A."/>
            <person name="Lombard V."/>
            <person name="Lucas S."/>
            <person name="Lundell T."/>
            <person name="Martin R."/>
            <person name="McLaughlin D.J."/>
            <person name="Morgenstern I."/>
            <person name="Morin E."/>
            <person name="Murat C."/>
            <person name="Nagy L.G."/>
            <person name="Nolan M."/>
            <person name="Ohm R.A."/>
            <person name="Patyshakuliyeva A."/>
            <person name="Rokas A."/>
            <person name="Ruiz-Duenas F.J."/>
            <person name="Sabat G."/>
            <person name="Salamov A."/>
            <person name="Samejima M."/>
            <person name="Schmutz J."/>
            <person name="Slot J.C."/>
            <person name="St John F."/>
            <person name="Stenlid J."/>
            <person name="Sun H."/>
            <person name="Sun S."/>
            <person name="Syed K."/>
            <person name="Tsang A."/>
            <person name="Wiebenga A."/>
            <person name="Young D."/>
            <person name="Pisabarro A."/>
            <person name="Eastwood D.C."/>
            <person name="Martin F."/>
            <person name="Cullen D."/>
            <person name="Grigoriev I.V."/>
            <person name="Hibbett D.S."/>
        </authorList>
    </citation>
    <scope>NUCLEOTIDE SEQUENCE [LARGE SCALE GENOMIC DNA]</scope>
    <source>
        <strain evidence="3">TFB10046</strain>
    </source>
</reference>
<dbReference type="KEGG" id="adl:AURDEDRAFT_178178"/>
<gene>
    <name evidence="2" type="ORF">AURDEDRAFT_178178</name>
</gene>
<evidence type="ECO:0000256" key="1">
    <source>
        <dbReference type="SAM" id="MobiDB-lite"/>
    </source>
</evidence>
<accession>J0WLQ9</accession>
<feature type="region of interest" description="Disordered" evidence="1">
    <location>
        <begin position="26"/>
        <end position="94"/>
    </location>
</feature>
<proteinExistence type="predicted"/>
<dbReference type="AlphaFoldDB" id="J0WLQ9"/>
<keyword evidence="3" id="KW-1185">Reference proteome</keyword>
<dbReference type="InParanoid" id="J0WLQ9"/>
<dbReference type="KEGG" id="adl:AURDEDRAFT_164687"/>
<evidence type="ECO:0000313" key="3">
    <source>
        <dbReference type="Proteomes" id="UP000006514"/>
    </source>
</evidence>
<dbReference type="Proteomes" id="UP000006514">
    <property type="component" value="Unassembled WGS sequence"/>
</dbReference>
<feature type="compositionally biased region" description="Low complexity" evidence="1">
    <location>
        <begin position="32"/>
        <end position="44"/>
    </location>
</feature>